<evidence type="ECO:0000313" key="10">
    <source>
        <dbReference type="EMBL" id="GBR13401.1"/>
    </source>
</evidence>
<accession>A0ABQ0QCU0</accession>
<dbReference type="Gene3D" id="3.30.70.260">
    <property type="match status" value="1"/>
</dbReference>
<dbReference type="InterPro" id="IPR007874">
    <property type="entry name" value="MinC_N"/>
</dbReference>
<evidence type="ECO:0000259" key="9">
    <source>
        <dbReference type="Pfam" id="PF05209"/>
    </source>
</evidence>
<evidence type="ECO:0000256" key="7">
    <source>
        <dbReference type="SAM" id="MobiDB-lite"/>
    </source>
</evidence>
<dbReference type="Pfam" id="PF05209">
    <property type="entry name" value="MinC_N"/>
    <property type="match status" value="1"/>
</dbReference>
<name>A0ABQ0QCU0_9PROT</name>
<dbReference type="InterPro" id="IPR013033">
    <property type="entry name" value="MinC"/>
</dbReference>
<keyword evidence="2 6" id="KW-0132">Cell division</keyword>
<evidence type="ECO:0000256" key="3">
    <source>
        <dbReference type="ARBA" id="ARBA00023210"/>
    </source>
</evidence>
<keyword evidence="4 6" id="KW-0131">Cell cycle</keyword>
<evidence type="ECO:0000256" key="6">
    <source>
        <dbReference type="HAMAP-Rule" id="MF_00267"/>
    </source>
</evidence>
<comment type="caution">
    <text evidence="10">The sequence shown here is derived from an EMBL/GenBank/DDBJ whole genome shotgun (WGS) entry which is preliminary data.</text>
</comment>
<dbReference type="InterPro" id="IPR016098">
    <property type="entry name" value="CAP/MinC_C"/>
</dbReference>
<comment type="function">
    <text evidence="5 6">Cell division inhibitor that blocks the formation of polar Z ring septums. Rapidly oscillates between the poles of the cell to destabilize FtsZ filaments that have formed before they mature into polar Z rings. Prevents FtsZ polymerization.</text>
</comment>
<feature type="domain" description="Septum formation inhibitor MinC C-terminal" evidence="8">
    <location>
        <begin position="168"/>
        <end position="267"/>
    </location>
</feature>
<dbReference type="EMBL" id="BAQW01000009">
    <property type="protein sequence ID" value="GBR13401.1"/>
    <property type="molecule type" value="Genomic_DNA"/>
</dbReference>
<keyword evidence="3 6" id="KW-0717">Septation</keyword>
<proteinExistence type="inferred from homology"/>
<dbReference type="SUPFAM" id="SSF63848">
    <property type="entry name" value="Cell-division inhibitor MinC, C-terminal domain"/>
    <property type="match status" value="1"/>
</dbReference>
<comment type="similarity">
    <text evidence="1 6">Belongs to the MinC family.</text>
</comment>
<evidence type="ECO:0000259" key="8">
    <source>
        <dbReference type="Pfam" id="PF03775"/>
    </source>
</evidence>
<feature type="region of interest" description="Disordered" evidence="7">
    <location>
        <begin position="20"/>
        <end position="39"/>
    </location>
</feature>
<dbReference type="PANTHER" id="PTHR34108">
    <property type="entry name" value="SEPTUM SITE-DETERMINING PROTEIN MINC"/>
    <property type="match status" value="1"/>
</dbReference>
<evidence type="ECO:0000256" key="5">
    <source>
        <dbReference type="ARBA" id="ARBA00025606"/>
    </source>
</evidence>
<dbReference type="PANTHER" id="PTHR34108:SF1">
    <property type="entry name" value="SEPTUM SITE-DETERMINING PROTEIN MINC"/>
    <property type="match status" value="1"/>
</dbReference>
<feature type="domain" description="Septum formation inhibitor MinC N-terminal" evidence="9">
    <location>
        <begin position="49"/>
        <end position="111"/>
    </location>
</feature>
<sequence length="272" mass="28712">MLYVLSQPLPAHKSLRHRFHTGPTNFPMSDTASASRASSPMRIRARGRSFLALVLSPEAPLDLWLAGLDQQIVRSGGLFSGKPVILDLGLLAADTAGLPTLLEDIRSRGVRIISIEGGDRSWPAVADWDWPASFDGGRPSGEVELPEQATEADTAVASAVSGGQTLVLDGAIRSGQCIQHMQGDVVILGSVSSGAEIVAAGSIHVYGSLRGRAIAGVGGKSEARIFASRMEAELLALDGFYAVTEDIDPAIFGQPAQALLDEDRVRVLPLPR</sequence>
<dbReference type="Proteomes" id="UP001061070">
    <property type="component" value="Unassembled WGS sequence"/>
</dbReference>
<feature type="compositionally biased region" description="Polar residues" evidence="7">
    <location>
        <begin position="22"/>
        <end position="38"/>
    </location>
</feature>
<dbReference type="Gene3D" id="2.160.20.70">
    <property type="match status" value="1"/>
</dbReference>
<dbReference type="HAMAP" id="MF_00267">
    <property type="entry name" value="MinC"/>
    <property type="match status" value="1"/>
</dbReference>
<keyword evidence="11" id="KW-1185">Reference proteome</keyword>
<dbReference type="InterPro" id="IPR005526">
    <property type="entry name" value="Septum_form_inhib_MinC_C"/>
</dbReference>
<evidence type="ECO:0000256" key="2">
    <source>
        <dbReference type="ARBA" id="ARBA00022618"/>
    </source>
</evidence>
<dbReference type="Pfam" id="PF03775">
    <property type="entry name" value="MinC_C"/>
    <property type="match status" value="1"/>
</dbReference>
<protein>
    <recommendedName>
        <fullName evidence="6">Probable septum site-determining protein MinC</fullName>
    </recommendedName>
</protein>
<comment type="subunit">
    <text evidence="6">Interacts with MinD and FtsZ.</text>
</comment>
<evidence type="ECO:0000256" key="1">
    <source>
        <dbReference type="ARBA" id="ARBA00006291"/>
    </source>
</evidence>
<dbReference type="InterPro" id="IPR036145">
    <property type="entry name" value="MinC_C_sf"/>
</dbReference>
<evidence type="ECO:0000313" key="11">
    <source>
        <dbReference type="Proteomes" id="UP001061070"/>
    </source>
</evidence>
<dbReference type="NCBIfam" id="TIGR01222">
    <property type="entry name" value="minC"/>
    <property type="match status" value="1"/>
</dbReference>
<reference evidence="10" key="1">
    <citation type="submission" date="2013-04" db="EMBL/GenBank/DDBJ databases">
        <title>The genome sequencing project of 58 acetic acid bacteria.</title>
        <authorList>
            <person name="Okamoto-Kainuma A."/>
            <person name="Ishikawa M."/>
            <person name="Umino S."/>
            <person name="Koizumi Y."/>
            <person name="Shiwa Y."/>
            <person name="Yoshikawa H."/>
            <person name="Matsutani M."/>
            <person name="Matsushita K."/>
        </authorList>
    </citation>
    <scope>NUCLEOTIDE SEQUENCE</scope>
    <source>
        <strain evidence="10">NRIC 0228</strain>
    </source>
</reference>
<evidence type="ECO:0000256" key="4">
    <source>
        <dbReference type="ARBA" id="ARBA00023306"/>
    </source>
</evidence>
<gene>
    <name evidence="6" type="primary">minC</name>
    <name evidence="10" type="ORF">AA0228_1999</name>
</gene>
<organism evidence="10 11">
    <name type="scientific">Gluconobacter frateurii NRIC 0228</name>
    <dbReference type="NCBI Taxonomy" id="1307946"/>
    <lineage>
        <taxon>Bacteria</taxon>
        <taxon>Pseudomonadati</taxon>
        <taxon>Pseudomonadota</taxon>
        <taxon>Alphaproteobacteria</taxon>
        <taxon>Acetobacterales</taxon>
        <taxon>Acetobacteraceae</taxon>
        <taxon>Gluconobacter</taxon>
    </lineage>
</organism>